<keyword evidence="3" id="KW-0804">Transcription</keyword>
<proteinExistence type="predicted"/>
<protein>
    <submittedName>
        <fullName evidence="6">TetR/AcrR family transcriptional regulator</fullName>
    </submittedName>
</protein>
<evidence type="ECO:0000256" key="4">
    <source>
        <dbReference type="PROSITE-ProRule" id="PRU00335"/>
    </source>
</evidence>
<dbReference type="FunFam" id="1.10.10.60:FF:000141">
    <property type="entry name" value="TetR family transcriptional regulator"/>
    <property type="match status" value="1"/>
</dbReference>
<evidence type="ECO:0000256" key="2">
    <source>
        <dbReference type="ARBA" id="ARBA00023125"/>
    </source>
</evidence>
<dbReference type="PANTHER" id="PTHR30055">
    <property type="entry name" value="HTH-TYPE TRANSCRIPTIONAL REGULATOR RUTR"/>
    <property type="match status" value="1"/>
</dbReference>
<accession>A0A850PF68</accession>
<feature type="DNA-binding region" description="H-T-H motif" evidence="4">
    <location>
        <begin position="44"/>
        <end position="63"/>
    </location>
</feature>
<comment type="caution">
    <text evidence="6">The sequence shown here is derived from an EMBL/GenBank/DDBJ whole genome shotgun (WGS) entry which is preliminary data.</text>
</comment>
<evidence type="ECO:0000313" key="6">
    <source>
        <dbReference type="EMBL" id="NVN39751.1"/>
    </source>
</evidence>
<dbReference type="InterPro" id="IPR039536">
    <property type="entry name" value="TetR_C_Proteobacteria"/>
</dbReference>
<dbReference type="Pfam" id="PF14246">
    <property type="entry name" value="TetR_C_7"/>
    <property type="match status" value="1"/>
</dbReference>
<dbReference type="GO" id="GO:0003700">
    <property type="term" value="F:DNA-binding transcription factor activity"/>
    <property type="evidence" value="ECO:0007669"/>
    <property type="project" value="TreeGrafter"/>
</dbReference>
<reference evidence="6 7" key="1">
    <citation type="submission" date="2020-06" db="EMBL/GenBank/DDBJ databases">
        <title>Description of novel acetic acid bacteria.</title>
        <authorList>
            <person name="Sombolestani A."/>
        </authorList>
    </citation>
    <scope>NUCLEOTIDE SEQUENCE [LARGE SCALE GENOMIC DNA]</scope>
    <source>
        <strain evidence="6 7">LMG 27010</strain>
    </source>
</reference>
<organism evidence="6 7">
    <name type="scientific">Ameyamaea chiangmaiensis</name>
    <dbReference type="NCBI Taxonomy" id="442969"/>
    <lineage>
        <taxon>Bacteria</taxon>
        <taxon>Pseudomonadati</taxon>
        <taxon>Pseudomonadota</taxon>
        <taxon>Alphaproteobacteria</taxon>
        <taxon>Acetobacterales</taxon>
        <taxon>Acetobacteraceae</taxon>
        <taxon>Ameyamaea</taxon>
    </lineage>
</organism>
<evidence type="ECO:0000256" key="1">
    <source>
        <dbReference type="ARBA" id="ARBA00023015"/>
    </source>
</evidence>
<gene>
    <name evidence="6" type="ORF">HUK82_04110</name>
</gene>
<name>A0A850PF68_9PROT</name>
<evidence type="ECO:0000256" key="3">
    <source>
        <dbReference type="ARBA" id="ARBA00023163"/>
    </source>
</evidence>
<evidence type="ECO:0000313" key="7">
    <source>
        <dbReference type="Proteomes" id="UP000585665"/>
    </source>
</evidence>
<dbReference type="PROSITE" id="PS50977">
    <property type="entry name" value="HTH_TETR_2"/>
    <property type="match status" value="1"/>
</dbReference>
<keyword evidence="1" id="KW-0805">Transcription regulation</keyword>
<evidence type="ECO:0000259" key="5">
    <source>
        <dbReference type="PROSITE" id="PS50977"/>
    </source>
</evidence>
<feature type="domain" description="HTH tetR-type" evidence="5">
    <location>
        <begin position="21"/>
        <end position="81"/>
    </location>
</feature>
<dbReference type="SUPFAM" id="SSF46689">
    <property type="entry name" value="Homeodomain-like"/>
    <property type="match status" value="1"/>
</dbReference>
<keyword evidence="2 4" id="KW-0238">DNA-binding</keyword>
<dbReference type="InterPro" id="IPR001647">
    <property type="entry name" value="HTH_TetR"/>
</dbReference>
<dbReference type="SUPFAM" id="SSF48498">
    <property type="entry name" value="Tetracyclin repressor-like, C-terminal domain"/>
    <property type="match status" value="1"/>
</dbReference>
<dbReference type="GO" id="GO:0000976">
    <property type="term" value="F:transcription cis-regulatory region binding"/>
    <property type="evidence" value="ECO:0007669"/>
    <property type="project" value="TreeGrafter"/>
</dbReference>
<dbReference type="Gene3D" id="1.10.357.10">
    <property type="entry name" value="Tetracycline Repressor, domain 2"/>
    <property type="match status" value="1"/>
</dbReference>
<dbReference type="InterPro" id="IPR009057">
    <property type="entry name" value="Homeodomain-like_sf"/>
</dbReference>
<dbReference type="Proteomes" id="UP000585665">
    <property type="component" value="Unassembled WGS sequence"/>
</dbReference>
<dbReference type="PRINTS" id="PR00455">
    <property type="entry name" value="HTHTETR"/>
</dbReference>
<keyword evidence="7" id="KW-1185">Reference proteome</keyword>
<dbReference type="InterPro" id="IPR036271">
    <property type="entry name" value="Tet_transcr_reg_TetR-rel_C_sf"/>
</dbReference>
<dbReference type="PANTHER" id="PTHR30055:SF234">
    <property type="entry name" value="HTH-TYPE TRANSCRIPTIONAL REGULATOR BETI"/>
    <property type="match status" value="1"/>
</dbReference>
<dbReference type="AlphaFoldDB" id="A0A850PF68"/>
<dbReference type="InterPro" id="IPR050109">
    <property type="entry name" value="HTH-type_TetR-like_transc_reg"/>
</dbReference>
<dbReference type="Pfam" id="PF00440">
    <property type="entry name" value="TetR_N"/>
    <property type="match status" value="1"/>
</dbReference>
<dbReference type="EMBL" id="JABXXR010000016">
    <property type="protein sequence ID" value="NVN39751.1"/>
    <property type="molecule type" value="Genomic_DNA"/>
</dbReference>
<sequence>MASAPQTERRCVGRPRALEECKRRDRIIDAATSVLCANGYHAASMDKVAQKSGMSKKTLYQMYPSKQDLFEAVIEDRIFRPKRVQVRGELGLEEQLVHLLIDMGNAIIDEDHLSLVRALIADASHSEDIRRILRNQIEISHKKNILWVWMHDQKAAGRLDIDDPQEAARQMFGMSVGELLLGSLMCCYDVPSPEERAVSIRRAVRLFLRAVAQSPQPSGLLPTFV</sequence>